<dbReference type="InterPro" id="IPR012337">
    <property type="entry name" value="RNaseH-like_sf"/>
</dbReference>
<dbReference type="PANTHER" id="PTHR46148:SF59">
    <property type="entry name" value="NUCLEOTIDYLTRANSFERASE, RIBONUCLEASE H"/>
    <property type="match status" value="1"/>
</dbReference>
<dbReference type="PROSITE" id="PS50994">
    <property type="entry name" value="INTEGRASE"/>
    <property type="match status" value="1"/>
</dbReference>
<dbReference type="InterPro" id="IPR036397">
    <property type="entry name" value="RNaseH_sf"/>
</dbReference>
<dbReference type="Proteomes" id="UP001151760">
    <property type="component" value="Unassembled WGS sequence"/>
</dbReference>
<organism evidence="3 4">
    <name type="scientific">Tanacetum coccineum</name>
    <dbReference type="NCBI Taxonomy" id="301880"/>
    <lineage>
        <taxon>Eukaryota</taxon>
        <taxon>Viridiplantae</taxon>
        <taxon>Streptophyta</taxon>
        <taxon>Embryophyta</taxon>
        <taxon>Tracheophyta</taxon>
        <taxon>Spermatophyta</taxon>
        <taxon>Magnoliopsida</taxon>
        <taxon>eudicotyledons</taxon>
        <taxon>Gunneridae</taxon>
        <taxon>Pentapetalae</taxon>
        <taxon>asterids</taxon>
        <taxon>campanulids</taxon>
        <taxon>Asterales</taxon>
        <taxon>Asteraceae</taxon>
        <taxon>Asteroideae</taxon>
        <taxon>Anthemideae</taxon>
        <taxon>Anthemidinae</taxon>
        <taxon>Tanacetum</taxon>
    </lineage>
</organism>
<keyword evidence="3" id="KW-0695">RNA-directed DNA polymerase</keyword>
<evidence type="ECO:0000259" key="2">
    <source>
        <dbReference type="PROSITE" id="PS50994"/>
    </source>
</evidence>
<keyword evidence="3" id="KW-0548">Nucleotidyltransferase</keyword>
<reference evidence="3" key="1">
    <citation type="journal article" date="2022" name="Int. J. Mol. Sci.">
        <title>Draft Genome of Tanacetum Coccineum: Genomic Comparison of Closely Related Tanacetum-Family Plants.</title>
        <authorList>
            <person name="Yamashiro T."/>
            <person name="Shiraishi A."/>
            <person name="Nakayama K."/>
            <person name="Satake H."/>
        </authorList>
    </citation>
    <scope>NUCLEOTIDE SEQUENCE</scope>
</reference>
<proteinExistence type="predicted"/>
<feature type="compositionally biased region" description="Basic and acidic residues" evidence="1">
    <location>
        <begin position="196"/>
        <end position="219"/>
    </location>
</feature>
<dbReference type="InterPro" id="IPR001584">
    <property type="entry name" value="Integrase_cat-core"/>
</dbReference>
<gene>
    <name evidence="3" type="ORF">Tco_0822429</name>
</gene>
<dbReference type="InterPro" id="IPR005162">
    <property type="entry name" value="Retrotrans_gag_dom"/>
</dbReference>
<keyword evidence="3" id="KW-0808">Transferase</keyword>
<dbReference type="EMBL" id="BQNB010012257">
    <property type="protein sequence ID" value="GJT01260.1"/>
    <property type="molecule type" value="Genomic_DNA"/>
</dbReference>
<comment type="caution">
    <text evidence="3">The sequence shown here is derived from an EMBL/GenBank/DDBJ whole genome shotgun (WGS) entry which is preliminary data.</text>
</comment>
<evidence type="ECO:0000256" key="1">
    <source>
        <dbReference type="SAM" id="MobiDB-lite"/>
    </source>
</evidence>
<feature type="domain" description="Integrase catalytic" evidence="2">
    <location>
        <begin position="359"/>
        <end position="465"/>
    </location>
</feature>
<evidence type="ECO:0000313" key="4">
    <source>
        <dbReference type="Proteomes" id="UP001151760"/>
    </source>
</evidence>
<dbReference type="PANTHER" id="PTHR46148">
    <property type="entry name" value="CHROMO DOMAIN-CONTAINING PROTEIN"/>
    <property type="match status" value="1"/>
</dbReference>
<protein>
    <submittedName>
        <fullName evidence="3">Reverse transcriptase domain-containing protein</fullName>
    </submittedName>
</protein>
<feature type="region of interest" description="Disordered" evidence="1">
    <location>
        <begin position="196"/>
        <end position="220"/>
    </location>
</feature>
<evidence type="ECO:0000313" key="3">
    <source>
        <dbReference type="EMBL" id="GJT01260.1"/>
    </source>
</evidence>
<keyword evidence="4" id="KW-1185">Reference proteome</keyword>
<name>A0ABQ5AF54_9ASTR</name>
<accession>A0ABQ5AF54</accession>
<sequence>MAPLCQSGPNNNNNIEENPDIAAIIVQQLQTILPQIITQVTNNVNNANGGNGGNGGNNGCTYKGFMACNPKEYDGKGVQARGRAAAIGMSWTDFKALLVEELCPSNEMEKLESEFWNHKMVGANHAGYTDRFHELAKLVPHLVTPESSRIKRYIAGLAPEIRGMLRATQPTTIQSAILRAGILTDEAVSCGTLTKGNEKRKGVKESSKKGGGRNDDKRAKVSKGFVAATPHRNGYAGPQSKCPKCWTYHPEGGPCQERVKLTRAPGQMGNRLTVEGNRNTRNNRNQVKRRAFNVNAVGALQDPNVVTGTFSLNHHYGYSVHPGADKLQSIKGLEVYCNNLRYLNGSGIRSPWILSPSYLRRRVDIIRFGVPVSIISDRDGRFTSRFWKTLQKALGTRLDMITAYHPQMDGQSERTTQTLEDMLRACVIDFGGNWDVHLPLVEFSYNNSYHSSIRCAPFEALYERKYRSPILWAEIGESGLIGLELVQETTDEVVLIKKKLKVVRDRQKSYADNRRKPLEFEVGDKVLLKVSPWKGVMQFGKKGTFEILERIGPVAYRLRLSNELREVHDTFHVSNLKKCLADANLHVPLDEINVDKTLHFVEKPVEIMGHEVKTLKHSKIPIVKVRWNSKHSPEFTWEREDHMKVRYPQLFVANAGGSSG</sequence>
<dbReference type="SUPFAM" id="SSF53098">
    <property type="entry name" value="Ribonuclease H-like"/>
    <property type="match status" value="1"/>
</dbReference>
<dbReference type="Gene3D" id="3.30.420.10">
    <property type="entry name" value="Ribonuclease H-like superfamily/Ribonuclease H"/>
    <property type="match status" value="1"/>
</dbReference>
<dbReference type="Pfam" id="PF24626">
    <property type="entry name" value="SH3_Tf2-1"/>
    <property type="match status" value="1"/>
</dbReference>
<dbReference type="InterPro" id="IPR056924">
    <property type="entry name" value="SH3_Tf2-1"/>
</dbReference>
<reference evidence="3" key="2">
    <citation type="submission" date="2022-01" db="EMBL/GenBank/DDBJ databases">
        <authorList>
            <person name="Yamashiro T."/>
            <person name="Shiraishi A."/>
            <person name="Satake H."/>
            <person name="Nakayama K."/>
        </authorList>
    </citation>
    <scope>NUCLEOTIDE SEQUENCE</scope>
</reference>
<dbReference type="Pfam" id="PF03732">
    <property type="entry name" value="Retrotrans_gag"/>
    <property type="match status" value="1"/>
</dbReference>
<dbReference type="GO" id="GO:0003964">
    <property type="term" value="F:RNA-directed DNA polymerase activity"/>
    <property type="evidence" value="ECO:0007669"/>
    <property type="project" value="UniProtKB-KW"/>
</dbReference>